<evidence type="ECO:0000313" key="1">
    <source>
        <dbReference type="EMBL" id="SMO38044.1"/>
    </source>
</evidence>
<organism evidence="1 2">
    <name type="scientific">Saccharicrinis carchari</name>
    <dbReference type="NCBI Taxonomy" id="1168039"/>
    <lineage>
        <taxon>Bacteria</taxon>
        <taxon>Pseudomonadati</taxon>
        <taxon>Bacteroidota</taxon>
        <taxon>Bacteroidia</taxon>
        <taxon>Marinilabiliales</taxon>
        <taxon>Marinilabiliaceae</taxon>
        <taxon>Saccharicrinis</taxon>
    </lineage>
</organism>
<dbReference type="AlphaFoldDB" id="A0A521ATA5"/>
<dbReference type="OrthoDB" id="5365713at2"/>
<dbReference type="EMBL" id="FXTB01000001">
    <property type="protein sequence ID" value="SMO38044.1"/>
    <property type="molecule type" value="Genomic_DNA"/>
</dbReference>
<evidence type="ECO:0008006" key="3">
    <source>
        <dbReference type="Google" id="ProtNLM"/>
    </source>
</evidence>
<accession>A0A521ATA5</accession>
<evidence type="ECO:0000313" key="2">
    <source>
        <dbReference type="Proteomes" id="UP000319040"/>
    </source>
</evidence>
<proteinExistence type="predicted"/>
<keyword evidence="2" id="KW-1185">Reference proteome</keyword>
<gene>
    <name evidence="1" type="ORF">SAMN06265379_101393</name>
</gene>
<dbReference type="Pfam" id="PF19788">
    <property type="entry name" value="DUF6272"/>
    <property type="match status" value="1"/>
</dbReference>
<dbReference type="InterPro" id="IPR046239">
    <property type="entry name" value="DUF6272"/>
</dbReference>
<reference evidence="1 2" key="1">
    <citation type="submission" date="2017-05" db="EMBL/GenBank/DDBJ databases">
        <authorList>
            <person name="Varghese N."/>
            <person name="Submissions S."/>
        </authorList>
    </citation>
    <scope>NUCLEOTIDE SEQUENCE [LARGE SCALE GENOMIC DNA]</scope>
    <source>
        <strain evidence="1 2">DSM 27040</strain>
    </source>
</reference>
<dbReference type="RefSeq" id="WP_142531774.1">
    <property type="nucleotide sequence ID" value="NZ_FXTB01000001.1"/>
</dbReference>
<dbReference type="NCBIfam" id="NF038262">
    <property type="entry name" value="SiaB_fam_kinase"/>
    <property type="match status" value="1"/>
</dbReference>
<protein>
    <recommendedName>
        <fullName evidence="3">Histidine kinase-, DNA gyrase B-, and HSP90-like ATPase</fullName>
    </recommendedName>
</protein>
<dbReference type="Proteomes" id="UP000319040">
    <property type="component" value="Unassembled WGS sequence"/>
</dbReference>
<sequence>MSENKIILRYQGPIEFKTTEILLQKVKNDLEKNAINKVIKKRVYNIMVECIENVLKHHEVDPCTKIHPYIILEKFRNQYLITAGNLISNDEVSVLKQKLYDAKHKDKASLLKMYENQINKENILLNKGAGLGIITIALKANSNFDYSFSPVNKQSSIYELKVSIPF</sequence>
<name>A0A521ATA5_SACCC</name>